<dbReference type="Gene3D" id="1.10.510.10">
    <property type="entry name" value="Transferase(Phosphotransferase) domain 1"/>
    <property type="match status" value="1"/>
</dbReference>
<evidence type="ECO:0000256" key="3">
    <source>
        <dbReference type="ARBA" id="ARBA00048679"/>
    </source>
</evidence>
<dbReference type="PROSITE" id="PS00109">
    <property type="entry name" value="PROTEIN_KINASE_TYR"/>
    <property type="match status" value="1"/>
</dbReference>
<dbReference type="PANTHER" id="PTHR38248">
    <property type="entry name" value="FUNK1 6"/>
    <property type="match status" value="1"/>
</dbReference>
<name>A0A0G4LX28_VERLO</name>
<dbReference type="EMBL" id="CVQH01020218">
    <property type="protein sequence ID" value="CRK26582.1"/>
    <property type="molecule type" value="Genomic_DNA"/>
</dbReference>
<keyword evidence="7" id="KW-1185">Reference proteome</keyword>
<reference evidence="6 7" key="1">
    <citation type="submission" date="2015-05" db="EMBL/GenBank/DDBJ databases">
        <authorList>
            <person name="Wang D.B."/>
            <person name="Wang M."/>
        </authorList>
    </citation>
    <scope>NUCLEOTIDE SEQUENCE [LARGE SCALE GENOMIC DNA]</scope>
    <source>
        <strain evidence="6">VL1</strain>
    </source>
</reference>
<dbReference type="Pfam" id="PF17667">
    <property type="entry name" value="Pkinase_fungal"/>
    <property type="match status" value="1"/>
</dbReference>
<organism evidence="6 7">
    <name type="scientific">Verticillium longisporum</name>
    <name type="common">Verticillium dahliae var. longisporum</name>
    <dbReference type="NCBI Taxonomy" id="100787"/>
    <lineage>
        <taxon>Eukaryota</taxon>
        <taxon>Fungi</taxon>
        <taxon>Dikarya</taxon>
        <taxon>Ascomycota</taxon>
        <taxon>Pezizomycotina</taxon>
        <taxon>Sordariomycetes</taxon>
        <taxon>Hypocreomycetidae</taxon>
        <taxon>Glomerellales</taxon>
        <taxon>Plectosphaerellaceae</taxon>
        <taxon>Verticillium</taxon>
    </lineage>
</organism>
<feature type="non-terminal residue" evidence="6">
    <location>
        <position position="825"/>
    </location>
</feature>
<feature type="domain" description="Fungal-type protein kinase" evidence="5">
    <location>
        <begin position="271"/>
        <end position="682"/>
    </location>
</feature>
<dbReference type="STRING" id="100787.A0A0G4LX28"/>
<evidence type="ECO:0000313" key="7">
    <source>
        <dbReference type="Proteomes" id="UP000044602"/>
    </source>
</evidence>
<accession>A0A0G4LX28</accession>
<proteinExistence type="predicted"/>
<evidence type="ECO:0000256" key="1">
    <source>
        <dbReference type="ARBA" id="ARBA00012513"/>
    </source>
</evidence>
<dbReference type="SUPFAM" id="SSF56112">
    <property type="entry name" value="Protein kinase-like (PK-like)"/>
    <property type="match status" value="1"/>
</dbReference>
<dbReference type="AlphaFoldDB" id="A0A0G4LX28"/>
<dbReference type="InterPro" id="IPR011009">
    <property type="entry name" value="Kinase-like_dom_sf"/>
</dbReference>
<dbReference type="EC" id="2.7.11.1" evidence="1"/>
<dbReference type="InterPro" id="IPR040976">
    <property type="entry name" value="Pkinase_fungal"/>
</dbReference>
<evidence type="ECO:0000256" key="2">
    <source>
        <dbReference type="ARBA" id="ARBA00047899"/>
    </source>
</evidence>
<protein>
    <recommendedName>
        <fullName evidence="1">non-specific serine/threonine protein kinase</fullName>
        <ecNumber evidence="1">2.7.11.1</ecNumber>
    </recommendedName>
</protein>
<dbReference type="Proteomes" id="UP000044602">
    <property type="component" value="Unassembled WGS sequence"/>
</dbReference>
<evidence type="ECO:0000256" key="4">
    <source>
        <dbReference type="SAM" id="MobiDB-lite"/>
    </source>
</evidence>
<comment type="catalytic activity">
    <reaction evidence="2">
        <text>L-threonyl-[protein] + ATP = O-phospho-L-threonyl-[protein] + ADP + H(+)</text>
        <dbReference type="Rhea" id="RHEA:46608"/>
        <dbReference type="Rhea" id="RHEA-COMP:11060"/>
        <dbReference type="Rhea" id="RHEA-COMP:11605"/>
        <dbReference type="ChEBI" id="CHEBI:15378"/>
        <dbReference type="ChEBI" id="CHEBI:30013"/>
        <dbReference type="ChEBI" id="CHEBI:30616"/>
        <dbReference type="ChEBI" id="CHEBI:61977"/>
        <dbReference type="ChEBI" id="CHEBI:456216"/>
        <dbReference type="EC" id="2.7.11.1"/>
    </reaction>
</comment>
<sequence>MDDLLLSKIIKDNPIESGLDDFRASFPSIYEGASVSSTPNALEHLSQDELQKVILAFLRAAQILPAADLLPTRTGRGTLRSDLLRLELALLTDDFDYDHIKPLLRLALADKPDDVLIWRQVYGAVVESTPPPRPTASSLQQTPWLRNTSSFANSSEHRTHVDNVLKEELGPMYVGLRNFHDKYFGGVANLETGSRTFFEQCLKGSDPKFDDGWEGWPKDANQDDVLSWFAEFSEKLAAFADDHQSIPALRSGRRLLAKPNKPIDGSVGKRKMDVGFVSDPCVRKDSKCHWSQILVPGELKSNPSADKASEAWLDLGRYAREVLATQDTRRFVLGFTICGSFMRVWAFDRIGGIASEQFNINKNGYQFVFTVLGFLWMNEEELGFDPTILTANHERFIEIERNGSTERIIIDEVMLRARCIAGRATTCWKAHPEGHPGMLLVIKDSWQYPERDEEGDLLYEVTDKGVANVARHYYHETVQIRETDDDVRNNVRRGLDITAATNYRPRRPVPPSDMPTTDVPRKDRTSTGRKRPSSQTDSPLPPSKRSCSVSPTKATSGLPNRVHRRIIIRDYGKPIYKATSRSALLAALAGCIEGHNGLRKAGILHRDISINNLLINEDKDNPSWPSFLIDLDLAIREQRGSASGAKGKTGTRAFMAIGALLGEQHSFMHDLESFFWVLFWICIHYDMNGREVGPTEFDSWNYENDDGLAEKKKGVIADEEDFLNKAEKNFSPYYQSLIPWVNRLRRKVFPNATLRPLPSEYQPADFKNPQYVPHDLQFDSSSNDIVTTIRDFTIKQLKPPKRKHPHRITTIRQKTIQPAIRRPTA</sequence>
<dbReference type="GO" id="GO:0004674">
    <property type="term" value="F:protein serine/threonine kinase activity"/>
    <property type="evidence" value="ECO:0007669"/>
    <property type="project" value="UniProtKB-EC"/>
</dbReference>
<gene>
    <name evidence="6" type="ORF">BN1708_014580</name>
</gene>
<feature type="region of interest" description="Disordered" evidence="4">
    <location>
        <begin position="496"/>
        <end position="558"/>
    </location>
</feature>
<evidence type="ECO:0000313" key="6">
    <source>
        <dbReference type="EMBL" id="CRK26582.1"/>
    </source>
</evidence>
<dbReference type="PANTHER" id="PTHR38248:SF2">
    <property type="entry name" value="FUNK1 11"/>
    <property type="match status" value="1"/>
</dbReference>
<comment type="catalytic activity">
    <reaction evidence="3">
        <text>L-seryl-[protein] + ATP = O-phospho-L-seryl-[protein] + ADP + H(+)</text>
        <dbReference type="Rhea" id="RHEA:17989"/>
        <dbReference type="Rhea" id="RHEA-COMP:9863"/>
        <dbReference type="Rhea" id="RHEA-COMP:11604"/>
        <dbReference type="ChEBI" id="CHEBI:15378"/>
        <dbReference type="ChEBI" id="CHEBI:29999"/>
        <dbReference type="ChEBI" id="CHEBI:30616"/>
        <dbReference type="ChEBI" id="CHEBI:83421"/>
        <dbReference type="ChEBI" id="CHEBI:456216"/>
        <dbReference type="EC" id="2.7.11.1"/>
    </reaction>
</comment>
<feature type="compositionally biased region" description="Polar residues" evidence="4">
    <location>
        <begin position="545"/>
        <end position="558"/>
    </location>
</feature>
<dbReference type="InterPro" id="IPR008266">
    <property type="entry name" value="Tyr_kinase_AS"/>
</dbReference>
<evidence type="ECO:0000259" key="5">
    <source>
        <dbReference type="Pfam" id="PF17667"/>
    </source>
</evidence>